<evidence type="ECO:0008006" key="5">
    <source>
        <dbReference type="Google" id="ProtNLM"/>
    </source>
</evidence>
<protein>
    <recommendedName>
        <fullName evidence="5">Secreted protein</fullName>
    </recommendedName>
</protein>
<evidence type="ECO:0000256" key="1">
    <source>
        <dbReference type="SAM" id="MobiDB-lite"/>
    </source>
</evidence>
<name>A0ABV3JUS1_STRON</name>
<feature type="signal peptide" evidence="2">
    <location>
        <begin position="1"/>
        <end position="29"/>
    </location>
</feature>
<keyword evidence="2" id="KW-0732">Signal</keyword>
<sequence>MSARKATAVTVAVISAWGCLGAVATTAQAAASNHSPTRSAAPARPLDNVPAPSCSDNNNTVPCWEYQTWYWTYDNCNKAGTNAVDAD</sequence>
<comment type="caution">
    <text evidence="3">The sequence shown here is derived from an EMBL/GenBank/DDBJ whole genome shotgun (WGS) entry which is preliminary data.</text>
</comment>
<proteinExistence type="predicted"/>
<dbReference type="EMBL" id="JBFAUK010000005">
    <property type="protein sequence ID" value="MEV5506535.1"/>
    <property type="molecule type" value="Genomic_DNA"/>
</dbReference>
<evidence type="ECO:0000313" key="3">
    <source>
        <dbReference type="EMBL" id="MEV5506535.1"/>
    </source>
</evidence>
<gene>
    <name evidence="3" type="ORF">AB0L16_08640</name>
</gene>
<dbReference type="Proteomes" id="UP001552594">
    <property type="component" value="Unassembled WGS sequence"/>
</dbReference>
<feature type="region of interest" description="Disordered" evidence="1">
    <location>
        <begin position="31"/>
        <end position="54"/>
    </location>
</feature>
<evidence type="ECO:0000256" key="2">
    <source>
        <dbReference type="SAM" id="SignalP"/>
    </source>
</evidence>
<keyword evidence="4" id="KW-1185">Reference proteome</keyword>
<dbReference type="RefSeq" id="WP_109279615.1">
    <property type="nucleotide sequence ID" value="NZ_JBFAUK010000005.1"/>
</dbReference>
<evidence type="ECO:0000313" key="4">
    <source>
        <dbReference type="Proteomes" id="UP001552594"/>
    </source>
</evidence>
<organism evidence="3 4">
    <name type="scientific">Streptomyces orinoci</name>
    <name type="common">Streptoverticillium orinoci</name>
    <dbReference type="NCBI Taxonomy" id="67339"/>
    <lineage>
        <taxon>Bacteria</taxon>
        <taxon>Bacillati</taxon>
        <taxon>Actinomycetota</taxon>
        <taxon>Actinomycetes</taxon>
        <taxon>Kitasatosporales</taxon>
        <taxon>Streptomycetaceae</taxon>
        <taxon>Streptomyces</taxon>
    </lineage>
</organism>
<reference evidence="3 4" key="1">
    <citation type="submission" date="2024-06" db="EMBL/GenBank/DDBJ databases">
        <title>The Natural Products Discovery Center: Release of the First 8490 Sequenced Strains for Exploring Actinobacteria Biosynthetic Diversity.</title>
        <authorList>
            <person name="Kalkreuter E."/>
            <person name="Kautsar S.A."/>
            <person name="Yang D."/>
            <person name="Bader C.D."/>
            <person name="Teijaro C.N."/>
            <person name="Fluegel L."/>
            <person name="Davis C.M."/>
            <person name="Simpson J.R."/>
            <person name="Lauterbach L."/>
            <person name="Steele A.D."/>
            <person name="Gui C."/>
            <person name="Meng S."/>
            <person name="Li G."/>
            <person name="Viehrig K."/>
            <person name="Ye F."/>
            <person name="Su P."/>
            <person name="Kiefer A.F."/>
            <person name="Nichols A."/>
            <person name="Cepeda A.J."/>
            <person name="Yan W."/>
            <person name="Fan B."/>
            <person name="Jiang Y."/>
            <person name="Adhikari A."/>
            <person name="Zheng C.-J."/>
            <person name="Schuster L."/>
            <person name="Cowan T.M."/>
            <person name="Smanski M.J."/>
            <person name="Chevrette M.G."/>
            <person name="De Carvalho L.P.S."/>
            <person name="Shen B."/>
        </authorList>
    </citation>
    <scope>NUCLEOTIDE SEQUENCE [LARGE SCALE GENOMIC DNA]</scope>
    <source>
        <strain evidence="3 4">NPDC052347</strain>
    </source>
</reference>
<feature type="chain" id="PRO_5047498113" description="Secreted protein" evidence="2">
    <location>
        <begin position="30"/>
        <end position="87"/>
    </location>
</feature>
<accession>A0ABV3JUS1</accession>